<feature type="chain" id="PRO_5021911133" evidence="1">
    <location>
        <begin position="30"/>
        <end position="262"/>
    </location>
</feature>
<protein>
    <submittedName>
        <fullName evidence="2">Autotransporter outer membrane beta-barrel domain-containing protein</fullName>
    </submittedName>
</protein>
<name>A0A538TPN9_UNCEI</name>
<dbReference type="AlphaFoldDB" id="A0A538TPN9"/>
<dbReference type="Proteomes" id="UP000317691">
    <property type="component" value="Unassembled WGS sequence"/>
</dbReference>
<evidence type="ECO:0000256" key="1">
    <source>
        <dbReference type="SAM" id="SignalP"/>
    </source>
</evidence>
<dbReference type="EMBL" id="VBOZ01000012">
    <property type="protein sequence ID" value="TMQ65570.1"/>
    <property type="molecule type" value="Genomic_DNA"/>
</dbReference>
<comment type="caution">
    <text evidence="2">The sequence shown here is derived from an EMBL/GenBank/DDBJ whole genome shotgun (WGS) entry which is preliminary data.</text>
</comment>
<organism evidence="2 3">
    <name type="scientific">Eiseniibacteriota bacterium</name>
    <dbReference type="NCBI Taxonomy" id="2212470"/>
    <lineage>
        <taxon>Bacteria</taxon>
        <taxon>Candidatus Eiseniibacteriota</taxon>
    </lineage>
</organism>
<reference evidence="2 3" key="1">
    <citation type="journal article" date="2019" name="Nat. Microbiol.">
        <title>Mediterranean grassland soil C-N compound turnover is dependent on rainfall and depth, and is mediated by genomically divergent microorganisms.</title>
        <authorList>
            <person name="Diamond S."/>
            <person name="Andeer P.F."/>
            <person name="Li Z."/>
            <person name="Crits-Christoph A."/>
            <person name="Burstein D."/>
            <person name="Anantharaman K."/>
            <person name="Lane K.R."/>
            <person name="Thomas B.C."/>
            <person name="Pan C."/>
            <person name="Northen T.R."/>
            <person name="Banfield J.F."/>
        </authorList>
    </citation>
    <scope>NUCLEOTIDE SEQUENCE [LARGE SCALE GENOMIC DNA]</scope>
    <source>
        <strain evidence="2">WS_9</strain>
    </source>
</reference>
<dbReference type="SUPFAM" id="SSF56925">
    <property type="entry name" value="OMPA-like"/>
    <property type="match status" value="1"/>
</dbReference>
<dbReference type="NCBIfam" id="TIGR01414">
    <property type="entry name" value="autotrans_barl"/>
    <property type="match status" value="1"/>
</dbReference>
<dbReference type="InterPro" id="IPR006315">
    <property type="entry name" value="OM_autotransptr_brl_dom"/>
</dbReference>
<keyword evidence="1" id="KW-0732">Signal</keyword>
<proteinExistence type="predicted"/>
<accession>A0A538TPN9</accession>
<evidence type="ECO:0000313" key="2">
    <source>
        <dbReference type="EMBL" id="TMQ65570.1"/>
    </source>
</evidence>
<feature type="signal peptide" evidence="1">
    <location>
        <begin position="1"/>
        <end position="29"/>
    </location>
</feature>
<dbReference type="Gene3D" id="2.40.160.20">
    <property type="match status" value="1"/>
</dbReference>
<gene>
    <name evidence="2" type="ORF">E6K79_04370</name>
</gene>
<evidence type="ECO:0000313" key="3">
    <source>
        <dbReference type="Proteomes" id="UP000317691"/>
    </source>
</evidence>
<dbReference type="GO" id="GO:0019867">
    <property type="term" value="C:outer membrane"/>
    <property type="evidence" value="ECO:0007669"/>
    <property type="project" value="InterPro"/>
</dbReference>
<dbReference type="InterPro" id="IPR011250">
    <property type="entry name" value="OMP/PagP_B-barrel"/>
</dbReference>
<sequence length="262" mass="28255">MNPYRTVLVGAGLAAVWLLALSAKPSASAASEDTSTFLRGDVFAKESFASMSERPLRRRGSRRSDDYGYRRQSSYGFFNVGGGVFDPSNQPGTGFYGTVSGGTEAGDAMDLGAQLSWYHRGSRGERVFASYTDPAGNTVRQEVETQSVNTDLVPLMGIVRVKFPLTPQFQPYLGAGAGYEWLLVEGTDSQGNAFSNDYAGFGAQLMAGVNLSASSSTALYAETTYNFSTVHADFYDPFINANVRESLDFDGLALHGGIRVRF</sequence>